<feature type="chain" id="PRO_5003552220" description="DUF3300 domain-containing protein" evidence="2">
    <location>
        <begin position="23"/>
        <end position="306"/>
    </location>
</feature>
<dbReference type="HOGENOM" id="CLU_056168_0_0_10"/>
<evidence type="ECO:0000256" key="1">
    <source>
        <dbReference type="SAM" id="MobiDB-lite"/>
    </source>
</evidence>
<organism evidence="3 4">
    <name type="scientific">Prevotella micans F0438</name>
    <dbReference type="NCBI Taxonomy" id="883158"/>
    <lineage>
        <taxon>Bacteria</taxon>
        <taxon>Pseudomonadati</taxon>
        <taxon>Bacteroidota</taxon>
        <taxon>Bacteroidia</taxon>
        <taxon>Bacteroidales</taxon>
        <taxon>Prevotellaceae</taxon>
        <taxon>Prevotella</taxon>
    </lineage>
</organism>
<feature type="region of interest" description="Disordered" evidence="1">
    <location>
        <begin position="185"/>
        <end position="306"/>
    </location>
</feature>
<dbReference type="STRING" id="883158.HMPREF9140_00875"/>
<sequence length="306" mass="35781">MKQLIFTIVAFLTFSISSNAMGYQQARLQALFLTDKMAYELNLTEEQYEAAYEINMDYLMSLNTVDDLYGAYWTYRNLDFSYILFDWQYRAFVNTSYFYRPVWMNRGYWSFGIYARYPRRDYFYFGEPRFYTVYRGGHSWQMNGGRSWYYERDFVSPRQGRDFGMRDQFDRGYYGDEYRFSGVRAPRRDFQNDRTRSFGSTPNRYYGGGYAPSRESSTRTTVGRYPGVMRNNSFEGSRSFGNGTPSRSFNEPNRSFSPSQTPRSSSQLPSRSFSPSQGSNSLSTPSRTFGSSPSRSFGSGTFSGHR</sequence>
<feature type="compositionally biased region" description="Basic and acidic residues" evidence="1">
    <location>
        <begin position="186"/>
        <end position="196"/>
    </location>
</feature>
<name>H1Q1T7_9BACT</name>
<dbReference type="PATRIC" id="fig|883158.3.peg.881"/>
<gene>
    <name evidence="3" type="ORF">HMPREF9140_00875</name>
</gene>
<feature type="compositionally biased region" description="Polar residues" evidence="1">
    <location>
        <begin position="230"/>
        <end position="253"/>
    </location>
</feature>
<dbReference type="AlphaFoldDB" id="H1Q1T7"/>
<keyword evidence="2" id="KW-0732">Signal</keyword>
<evidence type="ECO:0000256" key="2">
    <source>
        <dbReference type="SAM" id="SignalP"/>
    </source>
</evidence>
<proteinExistence type="predicted"/>
<evidence type="ECO:0008006" key="5">
    <source>
        <dbReference type="Google" id="ProtNLM"/>
    </source>
</evidence>
<dbReference type="eggNOG" id="ENOG503415M">
    <property type="taxonomic scope" value="Bacteria"/>
</dbReference>
<feature type="signal peptide" evidence="2">
    <location>
        <begin position="1"/>
        <end position="22"/>
    </location>
</feature>
<accession>H1Q1T7</accession>
<feature type="compositionally biased region" description="Low complexity" evidence="1">
    <location>
        <begin position="254"/>
        <end position="306"/>
    </location>
</feature>
<dbReference type="EMBL" id="AGWK01000027">
    <property type="protein sequence ID" value="EHO71557.1"/>
    <property type="molecule type" value="Genomic_DNA"/>
</dbReference>
<dbReference type="Proteomes" id="UP000016023">
    <property type="component" value="Unassembled WGS sequence"/>
</dbReference>
<dbReference type="RefSeq" id="WP_006951999.1">
    <property type="nucleotide sequence ID" value="NZ_JH594521.1"/>
</dbReference>
<protein>
    <recommendedName>
        <fullName evidence="5">DUF3300 domain-containing protein</fullName>
    </recommendedName>
</protein>
<keyword evidence="4" id="KW-1185">Reference proteome</keyword>
<reference evidence="3 4" key="1">
    <citation type="submission" date="2011-12" db="EMBL/GenBank/DDBJ databases">
        <title>The Genome Sequence of Prevotella micans F0438.</title>
        <authorList>
            <consortium name="The Broad Institute Genome Sequencing Platform"/>
            <person name="Earl A."/>
            <person name="Ward D."/>
            <person name="Feldgarden M."/>
            <person name="Gevers D."/>
            <person name="Izard J."/>
            <person name="Baranova O.V."/>
            <person name="Blanton J.M."/>
            <person name="Wade W.G."/>
            <person name="Dewhirst F.E."/>
            <person name="Young S.K."/>
            <person name="Zeng Q."/>
            <person name="Gargeya S."/>
            <person name="Fitzgerald M."/>
            <person name="Haas B."/>
            <person name="Abouelleil A."/>
            <person name="Alvarado L."/>
            <person name="Arachchi H.M."/>
            <person name="Berlin A."/>
            <person name="Chapman S.B."/>
            <person name="Gearin G."/>
            <person name="Goldberg J."/>
            <person name="Griggs A."/>
            <person name="Gujja S."/>
            <person name="Hansen M."/>
            <person name="Heiman D."/>
            <person name="Howarth C."/>
            <person name="Larimer J."/>
            <person name="Lui A."/>
            <person name="MacDonald P.J.P."/>
            <person name="McCowen C."/>
            <person name="Montmayeur A."/>
            <person name="Murphy C."/>
            <person name="Neiman D."/>
            <person name="Pearson M."/>
            <person name="Priest M."/>
            <person name="Roberts A."/>
            <person name="Saif S."/>
            <person name="Shea T."/>
            <person name="Sisk P."/>
            <person name="Stolte C."/>
            <person name="Sykes S."/>
            <person name="Wortman J."/>
            <person name="Nusbaum C."/>
            <person name="Birren B."/>
        </authorList>
    </citation>
    <scope>NUCLEOTIDE SEQUENCE [LARGE SCALE GENOMIC DNA]</scope>
    <source>
        <strain evidence="3 4">F0438</strain>
    </source>
</reference>
<comment type="caution">
    <text evidence="3">The sequence shown here is derived from an EMBL/GenBank/DDBJ whole genome shotgun (WGS) entry which is preliminary data.</text>
</comment>
<evidence type="ECO:0000313" key="3">
    <source>
        <dbReference type="EMBL" id="EHO71557.1"/>
    </source>
</evidence>
<evidence type="ECO:0000313" key="4">
    <source>
        <dbReference type="Proteomes" id="UP000016023"/>
    </source>
</evidence>